<name>A0AAE0J6V2_9PEZI</name>
<reference evidence="2" key="2">
    <citation type="submission" date="2023-06" db="EMBL/GenBank/DDBJ databases">
        <authorList>
            <consortium name="Lawrence Berkeley National Laboratory"/>
            <person name="Haridas S."/>
            <person name="Hensen N."/>
            <person name="Bonometti L."/>
            <person name="Westerberg I."/>
            <person name="Brannstrom I.O."/>
            <person name="Guillou S."/>
            <person name="Cros-Aarteil S."/>
            <person name="Calhoun S."/>
            <person name="Kuo A."/>
            <person name="Mondo S."/>
            <person name="Pangilinan J."/>
            <person name="Riley R."/>
            <person name="Labutti K."/>
            <person name="Andreopoulos B."/>
            <person name="Lipzen A."/>
            <person name="Chen C."/>
            <person name="Yanf M."/>
            <person name="Daum C."/>
            <person name="Ng V."/>
            <person name="Clum A."/>
            <person name="Steindorff A."/>
            <person name="Ohm R."/>
            <person name="Martin F."/>
            <person name="Silar P."/>
            <person name="Natvig D."/>
            <person name="Lalanne C."/>
            <person name="Gautier V."/>
            <person name="Ament-Velasquez S.L."/>
            <person name="Kruys A."/>
            <person name="Hutchinson M.I."/>
            <person name="Powell A.J."/>
            <person name="Barry K."/>
            <person name="Miller A.N."/>
            <person name="Grigoriev I.V."/>
            <person name="Debuchy R."/>
            <person name="Gladieux P."/>
            <person name="Thoren M.H."/>
            <person name="Johannesson H."/>
        </authorList>
    </citation>
    <scope>NUCLEOTIDE SEQUENCE</scope>
    <source>
        <strain evidence="2">CBS 560.94</strain>
    </source>
</reference>
<protein>
    <recommendedName>
        <fullName evidence="4">Zn(2)-C6 fungal-type domain-containing protein</fullName>
    </recommendedName>
</protein>
<dbReference type="RefSeq" id="XP_062677415.1">
    <property type="nucleotide sequence ID" value="XM_062827425.1"/>
</dbReference>
<accession>A0AAE0J6V2</accession>
<gene>
    <name evidence="2" type="ORF">B0H65DRAFT_477350</name>
</gene>
<dbReference type="GeneID" id="87864579"/>
<reference evidence="2" key="1">
    <citation type="journal article" date="2023" name="Mol. Phylogenet. Evol.">
        <title>Genome-scale phylogeny and comparative genomics of the fungal order Sordariales.</title>
        <authorList>
            <person name="Hensen N."/>
            <person name="Bonometti L."/>
            <person name="Westerberg I."/>
            <person name="Brannstrom I.O."/>
            <person name="Guillou S."/>
            <person name="Cros-Aarteil S."/>
            <person name="Calhoun S."/>
            <person name="Haridas S."/>
            <person name="Kuo A."/>
            <person name="Mondo S."/>
            <person name="Pangilinan J."/>
            <person name="Riley R."/>
            <person name="LaButti K."/>
            <person name="Andreopoulos B."/>
            <person name="Lipzen A."/>
            <person name="Chen C."/>
            <person name="Yan M."/>
            <person name="Daum C."/>
            <person name="Ng V."/>
            <person name="Clum A."/>
            <person name="Steindorff A."/>
            <person name="Ohm R.A."/>
            <person name="Martin F."/>
            <person name="Silar P."/>
            <person name="Natvig D.O."/>
            <person name="Lalanne C."/>
            <person name="Gautier V."/>
            <person name="Ament-Velasquez S.L."/>
            <person name="Kruys A."/>
            <person name="Hutchinson M.I."/>
            <person name="Powell A.J."/>
            <person name="Barry K."/>
            <person name="Miller A.N."/>
            <person name="Grigoriev I.V."/>
            <person name="Debuchy R."/>
            <person name="Gladieux P."/>
            <person name="Hiltunen Thoren M."/>
            <person name="Johannesson H."/>
        </authorList>
    </citation>
    <scope>NUCLEOTIDE SEQUENCE</scope>
    <source>
        <strain evidence="2">CBS 560.94</strain>
    </source>
</reference>
<feature type="region of interest" description="Disordered" evidence="1">
    <location>
        <begin position="1"/>
        <end position="30"/>
    </location>
</feature>
<organism evidence="2 3">
    <name type="scientific">Neurospora tetraspora</name>
    <dbReference type="NCBI Taxonomy" id="94610"/>
    <lineage>
        <taxon>Eukaryota</taxon>
        <taxon>Fungi</taxon>
        <taxon>Dikarya</taxon>
        <taxon>Ascomycota</taxon>
        <taxon>Pezizomycotina</taxon>
        <taxon>Sordariomycetes</taxon>
        <taxon>Sordariomycetidae</taxon>
        <taxon>Sordariales</taxon>
        <taxon>Sordariaceae</taxon>
        <taxon>Neurospora</taxon>
    </lineage>
</organism>
<dbReference type="EMBL" id="JAUEPP010000008">
    <property type="protein sequence ID" value="KAK3337964.1"/>
    <property type="molecule type" value="Genomic_DNA"/>
</dbReference>
<dbReference type="InterPro" id="IPR052973">
    <property type="entry name" value="Fungal_sec-metab_reg_TF"/>
</dbReference>
<feature type="compositionally biased region" description="Polar residues" evidence="1">
    <location>
        <begin position="335"/>
        <end position="352"/>
    </location>
</feature>
<dbReference type="AlphaFoldDB" id="A0AAE0J6V2"/>
<evidence type="ECO:0008006" key="4">
    <source>
        <dbReference type="Google" id="ProtNLM"/>
    </source>
</evidence>
<evidence type="ECO:0000313" key="2">
    <source>
        <dbReference type="EMBL" id="KAK3337964.1"/>
    </source>
</evidence>
<sequence length="854" mass="95436">MAFQPPTDHLGPFSHSSSLENPHLGSAEPYDDSNPDLLGVSFPFPFGFWPDFSWDGIDFDHSLYAAYPSSSRVLGPTHQAALSTPIPVPVPAPAPRLSNPSTQAYPKAHDIVSDQAPDYHASPNAGLASSLCGTIGLPRVIGVDAYSGLPQGLSGSGEHDGFHTGPPGYQQPSSESHHKVRDWRFVAKQPRANLNSANPGQHQHLYGVFHPNLSHLSPNVIHTPALPEDASSSQPWQSVGGSGHGIWTDHGNGSLLIQKYVGESTETENQWFSPQEDLCDWVTPVCEGHDGHTVHHESTGFDHSVGVQSPFDGCGSLIPYSTSRTPELRDDPRTPSLSTNATTPESTGNSGPLTPEPSLPNSIRKSQPATFQFVQYTAGSDTGDRTSKKRLTYGDDDQDGLANIVTKDVLRDQEGTVKGIQIVFHHREKITKKVRRTEEEKRTSALARKRGVCYWCKEKKRKCDLHEKGPYESCRECATKKTYKGVLRMPCFTSTLADMLFFRAGPAVNEPLFIKRETVFKLAEFSKPDVGVITLKLTQNIGSHHLVVYASQFEPLPGDKLSYTPTDRRTGQKHEIPMPHFCLTNYEKVHGHILEYINLSKKDYLHMLKEGGGLTWEIVSMAIRYAETKKGSLVDTALDLWVICRMIEDPWELLEGNELGVSRVNLPGTKFHEKIPIPPMMDTQLDQVIIQFVLNHLRGKLIGLFEKNISPAKPETWFETFLASFILLTHIERLAAHSVRHAETHTMPTKYSNTKFLEQAFNTAKIILSRFHYACNGSVPLGLNWKASHVSSMAKLGPKEVEFMQRIQKAFKEREHDLRNLPAKHEYETHGHWYHQLFIEDWDTSPVDVKDPYK</sequence>
<evidence type="ECO:0000313" key="3">
    <source>
        <dbReference type="Proteomes" id="UP001278500"/>
    </source>
</evidence>
<feature type="region of interest" description="Disordered" evidence="1">
    <location>
        <begin position="316"/>
        <end position="364"/>
    </location>
</feature>
<feature type="region of interest" description="Disordered" evidence="1">
    <location>
        <begin position="154"/>
        <end position="179"/>
    </location>
</feature>
<keyword evidence="3" id="KW-1185">Reference proteome</keyword>
<proteinExistence type="predicted"/>
<dbReference type="PANTHER" id="PTHR35392:SF3">
    <property type="entry name" value="ZN(2)-C6 FUNGAL-TYPE DOMAIN-CONTAINING PROTEIN"/>
    <property type="match status" value="1"/>
</dbReference>
<comment type="caution">
    <text evidence="2">The sequence shown here is derived from an EMBL/GenBank/DDBJ whole genome shotgun (WGS) entry which is preliminary data.</text>
</comment>
<dbReference type="PANTHER" id="PTHR35392">
    <property type="entry name" value="ZN(II)2CYS6 TRANSCRIPTION FACTOR (EUROFUNG)-RELATED-RELATED"/>
    <property type="match status" value="1"/>
</dbReference>
<evidence type="ECO:0000256" key="1">
    <source>
        <dbReference type="SAM" id="MobiDB-lite"/>
    </source>
</evidence>
<dbReference type="Proteomes" id="UP001278500">
    <property type="component" value="Unassembled WGS sequence"/>
</dbReference>